<comment type="caution">
    <text evidence="3">The sequence shown here is derived from an EMBL/GenBank/DDBJ whole genome shotgun (WGS) entry which is preliminary data.</text>
</comment>
<keyword evidence="4" id="KW-1185">Reference proteome</keyword>
<evidence type="ECO:0000313" key="4">
    <source>
        <dbReference type="Proteomes" id="UP000014155"/>
    </source>
</evidence>
<evidence type="ECO:0000313" key="3">
    <source>
        <dbReference type="EMBL" id="EMS70484.1"/>
    </source>
</evidence>
<dbReference type="STRING" id="1195236.CTER_3773"/>
<dbReference type="EMBL" id="AORV01000054">
    <property type="protein sequence ID" value="EMS70484.1"/>
    <property type="molecule type" value="Genomic_DNA"/>
</dbReference>
<dbReference type="AlphaFoldDB" id="S0FMY4"/>
<keyword evidence="2" id="KW-0472">Membrane</keyword>
<keyword evidence="2" id="KW-0812">Transmembrane</keyword>
<dbReference type="eggNOG" id="ENOG5033QIJ">
    <property type="taxonomic scope" value="Bacteria"/>
</dbReference>
<dbReference type="PATRIC" id="fig|1195236.3.peg.3988"/>
<accession>S0FMY4</accession>
<sequence length="292" mass="34111">MKRLYLSILYVVMISVLVSGTILFSKSQANINNSAYSHKINPDSSGPQTRSFAERDSVKIQNERTARRQEKINVSNNAAKLDLKVYLTEDNYGLVTLKLDYKLGGRPVTGNIDAFQMKEIRNIFGFREKYRNGYDIKHMLLNEKMKRLYFAVEGKNEDRFYRTTLYSYDLENSRLEKIHYDVGVFKGFAITPDGKYNACWYSASQQNIPCNEEDNVIVFNCRDNKQIFDSSRDMARDKKYLISGLYVYSYDFVKWRDNHTFELSREIRAKDGAEKAIKKSLLFDLNSRKVIK</sequence>
<feature type="region of interest" description="Disordered" evidence="1">
    <location>
        <begin position="37"/>
        <end position="56"/>
    </location>
</feature>
<reference evidence="3 4" key="1">
    <citation type="journal article" date="2013" name="Genome Announc.">
        <title>Draft Genome Sequence of the Cellulolytic, Mesophilic, Anaerobic Bacterium Clostridium termitidis Strain CT1112 (DSM 5398).</title>
        <authorList>
            <person name="Lal S."/>
            <person name="Ramachandran U."/>
            <person name="Zhang X."/>
            <person name="Munir R."/>
            <person name="Sparling R."/>
            <person name="Levin D.B."/>
        </authorList>
    </citation>
    <scope>NUCLEOTIDE SEQUENCE [LARGE SCALE GENOMIC DNA]</scope>
    <source>
        <strain evidence="3 4">CT1112</strain>
    </source>
</reference>
<name>S0FMY4_RUMCE</name>
<feature type="transmembrane region" description="Helical" evidence="2">
    <location>
        <begin position="7"/>
        <end position="24"/>
    </location>
</feature>
<dbReference type="SUPFAM" id="SSF82171">
    <property type="entry name" value="DPP6 N-terminal domain-like"/>
    <property type="match status" value="1"/>
</dbReference>
<keyword evidence="2" id="KW-1133">Transmembrane helix</keyword>
<evidence type="ECO:0000256" key="1">
    <source>
        <dbReference type="SAM" id="MobiDB-lite"/>
    </source>
</evidence>
<feature type="compositionally biased region" description="Polar residues" evidence="1">
    <location>
        <begin position="37"/>
        <end position="51"/>
    </location>
</feature>
<dbReference type="RefSeq" id="WP_004628411.1">
    <property type="nucleotide sequence ID" value="NZ_AORV01000054.1"/>
</dbReference>
<gene>
    <name evidence="3" type="ORF">CTER_3773</name>
</gene>
<evidence type="ECO:0000256" key="2">
    <source>
        <dbReference type="SAM" id="Phobius"/>
    </source>
</evidence>
<organism evidence="3 4">
    <name type="scientific">Ruminiclostridium cellobioparum subsp. termitidis CT1112</name>
    <dbReference type="NCBI Taxonomy" id="1195236"/>
    <lineage>
        <taxon>Bacteria</taxon>
        <taxon>Bacillati</taxon>
        <taxon>Bacillota</taxon>
        <taxon>Clostridia</taxon>
        <taxon>Eubacteriales</taxon>
        <taxon>Oscillospiraceae</taxon>
        <taxon>Ruminiclostridium</taxon>
    </lineage>
</organism>
<protein>
    <submittedName>
        <fullName evidence="3">Uncharacterized protein</fullName>
    </submittedName>
</protein>
<proteinExistence type="predicted"/>
<dbReference type="Proteomes" id="UP000014155">
    <property type="component" value="Unassembled WGS sequence"/>
</dbReference>